<dbReference type="InterPro" id="IPR036951">
    <property type="entry name" value="ArAA_hydroxylase_sf"/>
</dbReference>
<dbReference type="Gene3D" id="1.10.800.10">
    <property type="entry name" value="Aromatic amino acid hydroxylase"/>
    <property type="match status" value="1"/>
</dbReference>
<dbReference type="AlphaFoldDB" id="A0AAN8F522"/>
<dbReference type="PROSITE" id="PS51410">
    <property type="entry name" value="BH4_AAA_HYDROXYL_2"/>
    <property type="match status" value="1"/>
</dbReference>
<organism evidence="2 3">
    <name type="scientific">Trichostrongylus colubriformis</name>
    <name type="common">Black scour worm</name>
    <dbReference type="NCBI Taxonomy" id="6319"/>
    <lineage>
        <taxon>Eukaryota</taxon>
        <taxon>Metazoa</taxon>
        <taxon>Ecdysozoa</taxon>
        <taxon>Nematoda</taxon>
        <taxon>Chromadorea</taxon>
        <taxon>Rhabditida</taxon>
        <taxon>Rhabditina</taxon>
        <taxon>Rhabditomorpha</taxon>
        <taxon>Strongyloidea</taxon>
        <taxon>Trichostrongylidae</taxon>
        <taxon>Trichostrongylus</taxon>
    </lineage>
</organism>
<evidence type="ECO:0000313" key="2">
    <source>
        <dbReference type="EMBL" id="KAK5965128.1"/>
    </source>
</evidence>
<dbReference type="InterPro" id="IPR036329">
    <property type="entry name" value="Aro-AA_hydroxylase_C_sf"/>
</dbReference>
<dbReference type="GO" id="GO:0005506">
    <property type="term" value="F:iron ion binding"/>
    <property type="evidence" value="ECO:0007669"/>
    <property type="project" value="InterPro"/>
</dbReference>
<comment type="caution">
    <text evidence="2">The sequence shown here is derived from an EMBL/GenBank/DDBJ whole genome shotgun (WGS) entry which is preliminary data.</text>
</comment>
<evidence type="ECO:0000259" key="1">
    <source>
        <dbReference type="PROSITE" id="PS51410"/>
    </source>
</evidence>
<sequence>MLPSLLAPFCDTPPHLQIDQYLLYFYTIEFGLCYDGLGESVVTGTTSNHPIKYEVYRAGLLSSAGELQ</sequence>
<dbReference type="EMBL" id="WIXE01024974">
    <property type="protein sequence ID" value="KAK5965128.1"/>
    <property type="molecule type" value="Genomic_DNA"/>
</dbReference>
<feature type="domain" description="Biopterin-dependent aromatic amino acid hydroxylase family profile" evidence="1">
    <location>
        <begin position="1"/>
        <end position="68"/>
    </location>
</feature>
<keyword evidence="3" id="KW-1185">Reference proteome</keyword>
<evidence type="ECO:0000313" key="3">
    <source>
        <dbReference type="Proteomes" id="UP001331761"/>
    </source>
</evidence>
<proteinExistence type="predicted"/>
<accession>A0AAN8F522</accession>
<gene>
    <name evidence="2" type="ORF">GCK32_020146</name>
</gene>
<protein>
    <recommendedName>
        <fullName evidence="1">Biopterin-dependent aromatic amino acid hydroxylase family profile domain-containing protein</fullName>
    </recommendedName>
</protein>
<dbReference type="GO" id="GO:0016714">
    <property type="term" value="F:oxidoreductase activity, acting on paired donors, with incorporation or reduction of molecular oxygen, reduced pteridine as one donor, and incorporation of one atom of oxygen"/>
    <property type="evidence" value="ECO:0007669"/>
    <property type="project" value="InterPro"/>
</dbReference>
<reference evidence="2 3" key="1">
    <citation type="submission" date="2019-10" db="EMBL/GenBank/DDBJ databases">
        <title>Assembly and Annotation for the nematode Trichostrongylus colubriformis.</title>
        <authorList>
            <person name="Martin J."/>
        </authorList>
    </citation>
    <scope>NUCLEOTIDE SEQUENCE [LARGE SCALE GENOMIC DNA]</scope>
    <source>
        <strain evidence="2">G859</strain>
        <tissue evidence="2">Whole worm</tissue>
    </source>
</reference>
<name>A0AAN8F522_TRICO</name>
<dbReference type="Proteomes" id="UP001331761">
    <property type="component" value="Unassembled WGS sequence"/>
</dbReference>
<dbReference type="InterPro" id="IPR019774">
    <property type="entry name" value="Aromatic-AA_hydroxylase_C"/>
</dbReference>
<dbReference type="GO" id="GO:0009072">
    <property type="term" value="P:aromatic amino acid metabolic process"/>
    <property type="evidence" value="ECO:0007669"/>
    <property type="project" value="InterPro"/>
</dbReference>
<dbReference type="SUPFAM" id="SSF56534">
    <property type="entry name" value="Aromatic aminoacid monoxygenases, catalytic and oligomerization domains"/>
    <property type="match status" value="1"/>
</dbReference>